<organism evidence="2 3">
    <name type="scientific">Metaclostridioides mangenotii</name>
    <dbReference type="NCBI Taxonomy" id="1540"/>
    <lineage>
        <taxon>Bacteria</taxon>
        <taxon>Bacillati</taxon>
        <taxon>Bacillota</taxon>
        <taxon>Clostridia</taxon>
        <taxon>Peptostreptococcales</taxon>
        <taxon>Peptostreptococcaceae</taxon>
        <taxon>Metaclostridioides</taxon>
    </lineage>
</organism>
<keyword evidence="1" id="KW-0812">Transmembrane</keyword>
<protein>
    <submittedName>
        <fullName evidence="2">Glucan phosphoethanolaminetransferase (Alkaline phosphatase superfamily)</fullName>
    </submittedName>
</protein>
<dbReference type="Proteomes" id="UP000767291">
    <property type="component" value="Unassembled WGS sequence"/>
</dbReference>
<evidence type="ECO:0000256" key="1">
    <source>
        <dbReference type="SAM" id="Phobius"/>
    </source>
</evidence>
<feature type="transmembrane region" description="Helical" evidence="1">
    <location>
        <begin position="105"/>
        <end position="128"/>
    </location>
</feature>
<proteinExistence type="predicted"/>
<reference evidence="2 3" key="1">
    <citation type="submission" date="2021-03" db="EMBL/GenBank/DDBJ databases">
        <title>Genomic Encyclopedia of Type Strains, Phase IV (KMG-IV): sequencing the most valuable type-strain genomes for metagenomic binning, comparative biology and taxonomic classification.</title>
        <authorList>
            <person name="Goeker M."/>
        </authorList>
    </citation>
    <scope>NUCLEOTIDE SEQUENCE [LARGE SCALE GENOMIC DNA]</scope>
    <source>
        <strain evidence="2 3">DSM 1289</strain>
    </source>
</reference>
<name>A0ABS4E8J2_9FIRM</name>
<evidence type="ECO:0000313" key="3">
    <source>
        <dbReference type="Proteomes" id="UP000767291"/>
    </source>
</evidence>
<feature type="transmembrane region" description="Helical" evidence="1">
    <location>
        <begin position="53"/>
        <end position="72"/>
    </location>
</feature>
<keyword evidence="3" id="KW-1185">Reference proteome</keyword>
<accession>A0ABS4E8J2</accession>
<comment type="caution">
    <text evidence="2">The sequence shown here is derived from an EMBL/GenBank/DDBJ whole genome shotgun (WGS) entry which is preliminary data.</text>
</comment>
<gene>
    <name evidence="2" type="ORF">J2Z43_000647</name>
</gene>
<keyword evidence="1" id="KW-0472">Membrane</keyword>
<sequence>MKKIINHLLAFLQFSLIVYCIAVQYFTETRMGMVRHVMSKNIEWATNYPLDSLLKIFSIVLVISIIFSILLVVKKRAKISSLTLIVFSSLSLYFLYAFSVESYTSYYFTILGLIAIILVQVLMVLINISKKNK</sequence>
<keyword evidence="1" id="KW-1133">Transmembrane helix</keyword>
<dbReference type="RefSeq" id="WP_209455801.1">
    <property type="nucleotide sequence ID" value="NZ_BAAACS010000017.1"/>
</dbReference>
<evidence type="ECO:0000313" key="2">
    <source>
        <dbReference type="EMBL" id="MBP1854257.1"/>
    </source>
</evidence>
<feature type="transmembrane region" description="Helical" evidence="1">
    <location>
        <begin position="79"/>
        <end position="99"/>
    </location>
</feature>
<dbReference type="EMBL" id="JAGGJX010000001">
    <property type="protein sequence ID" value="MBP1854257.1"/>
    <property type="molecule type" value="Genomic_DNA"/>
</dbReference>